<feature type="non-terminal residue" evidence="1">
    <location>
        <position position="198"/>
    </location>
</feature>
<evidence type="ECO:0000313" key="2">
    <source>
        <dbReference type="Proteomes" id="UP000054359"/>
    </source>
</evidence>
<dbReference type="AlphaFoldDB" id="A0A087USS3"/>
<dbReference type="GO" id="GO:0071897">
    <property type="term" value="P:DNA biosynthetic process"/>
    <property type="evidence" value="ECO:0007669"/>
    <property type="project" value="UniProtKB-ARBA"/>
</dbReference>
<dbReference type="InterPro" id="IPR043128">
    <property type="entry name" value="Rev_trsase/Diguanyl_cyclase"/>
</dbReference>
<evidence type="ECO:0000313" key="1">
    <source>
        <dbReference type="EMBL" id="KFM80412.1"/>
    </source>
</evidence>
<dbReference type="Gene3D" id="3.30.70.270">
    <property type="match status" value="1"/>
</dbReference>
<keyword evidence="2" id="KW-1185">Reference proteome</keyword>
<dbReference type="STRING" id="407821.A0A087USS3"/>
<accession>A0A087USS3</accession>
<protein>
    <submittedName>
        <fullName evidence="1">Uncharacterized protein</fullName>
    </submittedName>
</protein>
<proteinExistence type="predicted"/>
<sequence length="198" mass="22571">MGLFSGMSCHYALAGASGTFQREMTKALSCYSDFAQVHIDDIFFKHVQQHLKHLEMISKQLENLSFSETLLVILQLWNGLHKIRNSNHGLDPSNIKQLDSPQNTKGVHLILCLMGFIAHISKLCRDSWTLTDLMRKNEPNAVQYGLLKERAFKKLKDILCQVTSFIMPDFNFPLQTHLEALEFVVSSSPALRCMKKAF</sequence>
<reference evidence="1 2" key="1">
    <citation type="submission" date="2013-11" db="EMBL/GenBank/DDBJ databases">
        <title>Genome sequencing of Stegodyphus mimosarum.</title>
        <authorList>
            <person name="Bechsgaard J."/>
        </authorList>
    </citation>
    <scope>NUCLEOTIDE SEQUENCE [LARGE SCALE GENOMIC DNA]</scope>
</reference>
<dbReference type="OrthoDB" id="6430458at2759"/>
<dbReference type="InterPro" id="IPR043502">
    <property type="entry name" value="DNA/RNA_pol_sf"/>
</dbReference>
<organism evidence="1 2">
    <name type="scientific">Stegodyphus mimosarum</name>
    <name type="common">African social velvet spider</name>
    <dbReference type="NCBI Taxonomy" id="407821"/>
    <lineage>
        <taxon>Eukaryota</taxon>
        <taxon>Metazoa</taxon>
        <taxon>Ecdysozoa</taxon>
        <taxon>Arthropoda</taxon>
        <taxon>Chelicerata</taxon>
        <taxon>Arachnida</taxon>
        <taxon>Araneae</taxon>
        <taxon>Araneomorphae</taxon>
        <taxon>Entelegynae</taxon>
        <taxon>Eresoidea</taxon>
        <taxon>Eresidae</taxon>
        <taxon>Stegodyphus</taxon>
    </lineage>
</organism>
<dbReference type="Proteomes" id="UP000054359">
    <property type="component" value="Unassembled WGS sequence"/>
</dbReference>
<name>A0A087USS3_STEMI</name>
<gene>
    <name evidence="1" type="ORF">X975_11121</name>
</gene>
<dbReference type="SUPFAM" id="SSF56672">
    <property type="entry name" value="DNA/RNA polymerases"/>
    <property type="match status" value="1"/>
</dbReference>
<dbReference type="EMBL" id="KK121407">
    <property type="protein sequence ID" value="KFM80412.1"/>
    <property type="molecule type" value="Genomic_DNA"/>
</dbReference>